<sequence>MIDLSKVFAVFLGLSVPSLFLNIQAQTAKLYVGTYTSAGGSEGAQLYDFEATTGASTFLGTIPMDNPSFLARKGQMLYAVNENNEGSVTAIDLESRAIMGTLPTKGAHPCHVSLSPTKPVLVVSNYSSGSLVLFSLKDDGSLNQEEDFIQFEGSSINKDRQSSSHIHSAFFSADGSRLFVSDLGADLIYIYEIQQKGARYSFHRIDSISAPKGSGPRHVVISDDAKCIYSVLELTGELAVFQQKNNQWVNAQVLPIYNKGFKGEHGAADIKMSPDGKFVYATNRGDANVIACYEVMKDKTLRVKSIVSTGGNSPRNLNISADGRWAFVTNQISNQITVFKRNKRTGALHIDESATIPVSKPVCLIF</sequence>
<comment type="similarity">
    <text evidence="1">Belongs to the cycloisomerase 2 family.</text>
</comment>
<organism evidence="3 4">
    <name type="scientific">Sphingobacterium tabacisoli</name>
    <dbReference type="NCBI Taxonomy" id="2044855"/>
    <lineage>
        <taxon>Bacteria</taxon>
        <taxon>Pseudomonadati</taxon>
        <taxon>Bacteroidota</taxon>
        <taxon>Sphingobacteriia</taxon>
        <taxon>Sphingobacteriales</taxon>
        <taxon>Sphingobacteriaceae</taxon>
        <taxon>Sphingobacterium</taxon>
    </lineage>
</organism>
<keyword evidence="2" id="KW-0119">Carbohydrate metabolism</keyword>
<dbReference type="SUPFAM" id="SSF50974">
    <property type="entry name" value="Nitrous oxide reductase, N-terminal domain"/>
    <property type="match status" value="1"/>
</dbReference>
<dbReference type="InterPro" id="IPR050282">
    <property type="entry name" value="Cycloisomerase_2"/>
</dbReference>
<dbReference type="EMBL" id="JBHULD010000004">
    <property type="protein sequence ID" value="MFD2553206.1"/>
    <property type="molecule type" value="Genomic_DNA"/>
</dbReference>
<evidence type="ECO:0000313" key="4">
    <source>
        <dbReference type="Proteomes" id="UP001597440"/>
    </source>
</evidence>
<dbReference type="InterPro" id="IPR019405">
    <property type="entry name" value="Lactonase_7-beta_prop"/>
</dbReference>
<dbReference type="RefSeq" id="WP_210355401.1">
    <property type="nucleotide sequence ID" value="NZ_JAEQMU010000004.1"/>
</dbReference>
<dbReference type="InterPro" id="IPR011045">
    <property type="entry name" value="N2O_reductase_N"/>
</dbReference>
<dbReference type="PANTHER" id="PTHR30344:SF1">
    <property type="entry name" value="6-PHOSPHOGLUCONOLACTONASE"/>
    <property type="match status" value="1"/>
</dbReference>
<proteinExistence type="inferred from homology"/>
<comment type="caution">
    <text evidence="3">The sequence shown here is derived from an EMBL/GenBank/DDBJ whole genome shotgun (WGS) entry which is preliminary data.</text>
</comment>
<evidence type="ECO:0000256" key="2">
    <source>
        <dbReference type="ARBA" id="ARBA00022526"/>
    </source>
</evidence>
<accession>A0ABW5L0G2</accession>
<keyword evidence="2" id="KW-0313">Glucose metabolism</keyword>
<dbReference type="Proteomes" id="UP001597440">
    <property type="component" value="Unassembled WGS sequence"/>
</dbReference>
<dbReference type="Gene3D" id="2.130.10.10">
    <property type="entry name" value="YVTN repeat-like/Quinoprotein amine dehydrogenase"/>
    <property type="match status" value="1"/>
</dbReference>
<keyword evidence="4" id="KW-1185">Reference proteome</keyword>
<dbReference type="InterPro" id="IPR015943">
    <property type="entry name" value="WD40/YVTN_repeat-like_dom_sf"/>
</dbReference>
<name>A0ABW5L0G2_9SPHI</name>
<evidence type="ECO:0000256" key="1">
    <source>
        <dbReference type="ARBA" id="ARBA00005564"/>
    </source>
</evidence>
<dbReference type="Pfam" id="PF10282">
    <property type="entry name" value="Lactonase"/>
    <property type="match status" value="1"/>
</dbReference>
<gene>
    <name evidence="3" type="ORF">ACFSQW_02295</name>
</gene>
<reference evidence="4" key="1">
    <citation type="journal article" date="2019" name="Int. J. Syst. Evol. Microbiol.">
        <title>The Global Catalogue of Microorganisms (GCM) 10K type strain sequencing project: providing services to taxonomists for standard genome sequencing and annotation.</title>
        <authorList>
            <consortium name="The Broad Institute Genomics Platform"/>
            <consortium name="The Broad Institute Genome Sequencing Center for Infectious Disease"/>
            <person name="Wu L."/>
            <person name="Ma J."/>
        </authorList>
    </citation>
    <scope>NUCLEOTIDE SEQUENCE [LARGE SCALE GENOMIC DNA]</scope>
    <source>
        <strain evidence="4">KCTC 52298</strain>
    </source>
</reference>
<dbReference type="PANTHER" id="PTHR30344">
    <property type="entry name" value="6-PHOSPHOGLUCONOLACTONASE-RELATED"/>
    <property type="match status" value="1"/>
</dbReference>
<evidence type="ECO:0000313" key="3">
    <source>
        <dbReference type="EMBL" id="MFD2553206.1"/>
    </source>
</evidence>
<protein>
    <submittedName>
        <fullName evidence="3">Lactonase family protein</fullName>
    </submittedName>
</protein>